<dbReference type="OrthoDB" id="9788252at2"/>
<dbReference type="RefSeq" id="WP_068548701.1">
    <property type="nucleotide sequence ID" value="NZ_AP013035.1"/>
</dbReference>
<feature type="transmembrane region" description="Helical" evidence="5">
    <location>
        <begin position="218"/>
        <end position="239"/>
    </location>
</feature>
<dbReference type="PANTHER" id="PTHR43332:SF2">
    <property type="entry name" value="INNER MEMBRANE TRANSPORT PERMEASE YADH"/>
    <property type="match status" value="1"/>
</dbReference>
<reference evidence="8" key="1">
    <citation type="journal article" date="2018" name="Science">
        <title>A primordial and reversible TCA cycle in a facultatively chemolithoautotrophic thermophile.</title>
        <authorList>
            <person name="Nunoura T."/>
            <person name="Chikaraishi Y."/>
            <person name="Izaki R."/>
            <person name="Suwa T."/>
            <person name="Sato T."/>
            <person name="Harada T."/>
            <person name="Mori K."/>
            <person name="Kato Y."/>
            <person name="Miyazaki M."/>
            <person name="Shimamura S."/>
            <person name="Yanagawa K."/>
            <person name="Shuto A."/>
            <person name="Ohkouchi N."/>
            <person name="Fujita N."/>
            <person name="Takaki Y."/>
            <person name="Atomi H."/>
            <person name="Takai K."/>
        </authorList>
    </citation>
    <scope>NUCLEOTIDE SEQUENCE [LARGE SCALE GENOMIC DNA]</scope>
    <source>
        <strain evidence="8">DSM 17441 / JCM 13301 / NBRC 103674 / ABI70S6</strain>
    </source>
</reference>
<keyword evidence="8" id="KW-1185">Reference proteome</keyword>
<evidence type="ECO:0000256" key="5">
    <source>
        <dbReference type="RuleBase" id="RU361157"/>
    </source>
</evidence>
<gene>
    <name evidence="7" type="ORF">TST_0128</name>
</gene>
<keyword evidence="5" id="KW-0813">Transport</keyword>
<keyword evidence="5" id="KW-1003">Cell membrane</keyword>
<dbReference type="GO" id="GO:0140359">
    <property type="term" value="F:ABC-type transporter activity"/>
    <property type="evidence" value="ECO:0007669"/>
    <property type="project" value="InterPro"/>
</dbReference>
<feature type="transmembrane region" description="Helical" evidence="5">
    <location>
        <begin position="134"/>
        <end position="158"/>
    </location>
</feature>
<dbReference type="InterPro" id="IPR052522">
    <property type="entry name" value="ABC-2_transport_permease"/>
</dbReference>
<organism evidence="7 8">
    <name type="scientific">Thermosulfidibacter takaii (strain DSM 17441 / JCM 13301 / NBRC 103674 / ABI70S6)</name>
    <dbReference type="NCBI Taxonomy" id="1298851"/>
    <lineage>
        <taxon>Bacteria</taxon>
        <taxon>Pseudomonadati</taxon>
        <taxon>Thermosulfidibacterota</taxon>
        <taxon>Thermosulfidibacteria</taxon>
        <taxon>Thermosulfidibacterales</taxon>
        <taxon>Thermosulfidibacteraceae</taxon>
    </lineage>
</organism>
<evidence type="ECO:0000259" key="6">
    <source>
        <dbReference type="PROSITE" id="PS51012"/>
    </source>
</evidence>
<evidence type="ECO:0000256" key="2">
    <source>
        <dbReference type="ARBA" id="ARBA00022692"/>
    </source>
</evidence>
<comment type="subcellular location">
    <subcellularLocation>
        <location evidence="5">Cell membrane</location>
        <topology evidence="5">Multi-pass membrane protein</topology>
    </subcellularLocation>
    <subcellularLocation>
        <location evidence="1">Membrane</location>
        <topology evidence="1">Multi-pass membrane protein</topology>
    </subcellularLocation>
</comment>
<keyword evidence="3 5" id="KW-1133">Transmembrane helix</keyword>
<dbReference type="Pfam" id="PF01061">
    <property type="entry name" value="ABC2_membrane"/>
    <property type="match status" value="1"/>
</dbReference>
<feature type="transmembrane region" description="Helical" evidence="5">
    <location>
        <begin position="104"/>
        <end position="127"/>
    </location>
</feature>
<dbReference type="PRINTS" id="PR00164">
    <property type="entry name" value="ABC2TRNSPORT"/>
</dbReference>
<dbReference type="PROSITE" id="PS51012">
    <property type="entry name" value="ABC_TM2"/>
    <property type="match status" value="1"/>
</dbReference>
<evidence type="ECO:0000256" key="4">
    <source>
        <dbReference type="ARBA" id="ARBA00023136"/>
    </source>
</evidence>
<evidence type="ECO:0000256" key="3">
    <source>
        <dbReference type="ARBA" id="ARBA00022989"/>
    </source>
</evidence>
<comment type="caution">
    <text evidence="5">Lacks conserved residue(s) required for the propagation of feature annotation.</text>
</comment>
<comment type="similarity">
    <text evidence="5">Belongs to the ABC-2 integral membrane protein family.</text>
</comment>
<dbReference type="GO" id="GO:0043190">
    <property type="term" value="C:ATP-binding cassette (ABC) transporter complex"/>
    <property type="evidence" value="ECO:0007669"/>
    <property type="project" value="InterPro"/>
</dbReference>
<dbReference type="InterPro" id="IPR047817">
    <property type="entry name" value="ABC2_TM_bact-type"/>
</dbReference>
<feature type="transmembrane region" description="Helical" evidence="5">
    <location>
        <begin position="20"/>
        <end position="41"/>
    </location>
</feature>
<accession>A0A0S3QRH5</accession>
<dbReference type="InterPro" id="IPR000412">
    <property type="entry name" value="ABC_2_transport"/>
</dbReference>
<feature type="transmembrane region" description="Helical" evidence="5">
    <location>
        <begin position="164"/>
        <end position="182"/>
    </location>
</feature>
<dbReference type="EMBL" id="AP013035">
    <property type="protein sequence ID" value="BAT70938.1"/>
    <property type="molecule type" value="Genomic_DNA"/>
</dbReference>
<evidence type="ECO:0000313" key="7">
    <source>
        <dbReference type="EMBL" id="BAT70938.1"/>
    </source>
</evidence>
<feature type="domain" description="ABC transmembrane type-2" evidence="6">
    <location>
        <begin position="21"/>
        <end position="242"/>
    </location>
</feature>
<dbReference type="PANTHER" id="PTHR43332">
    <property type="entry name" value="INNER MEMBRANE TRANSPORT PERMEASE YADH-RELATED"/>
    <property type="match status" value="1"/>
</dbReference>
<dbReference type="AlphaFoldDB" id="A0A0S3QRH5"/>
<protein>
    <recommendedName>
        <fullName evidence="5">Transport permease protein</fullName>
    </recommendedName>
</protein>
<dbReference type="PIRSF" id="PIRSF006648">
    <property type="entry name" value="DrrB"/>
    <property type="match status" value="1"/>
</dbReference>
<keyword evidence="2 5" id="KW-0812">Transmembrane</keyword>
<keyword evidence="4 5" id="KW-0472">Membrane</keyword>
<proteinExistence type="inferred from homology"/>
<evidence type="ECO:0000256" key="1">
    <source>
        <dbReference type="ARBA" id="ARBA00004141"/>
    </source>
</evidence>
<sequence length="244" mass="27652">MKGVRAVYYREITNFGKRWIKVFSASVIYPTLFLLAFGYGIGRNAQVNGVGYIKFLIPGLLTMSSMNQAYGISLEVHISRYYYRLFEEYLLAPIGRWEIVVGEVLYGITKGIIPASVLLGYAVVAGLGFRIDYWFLLFFMLHLVCFALLGFIVAMVVTSHADQAAFSTFVITPMLFLSDTFYPIDKMPFFVRPLGYIFPLTYSTKLIRATLLGKPFEFFHAFVLIAITAVLFTVALWVARRAEA</sequence>
<name>A0A0S3QRH5_THET7</name>
<dbReference type="InterPro" id="IPR013525">
    <property type="entry name" value="ABC2_TM"/>
</dbReference>
<dbReference type="Proteomes" id="UP000063234">
    <property type="component" value="Chromosome"/>
</dbReference>
<dbReference type="STRING" id="1298851.TST_0128"/>
<dbReference type="KEGG" id="ttk:TST_0128"/>
<evidence type="ECO:0000313" key="8">
    <source>
        <dbReference type="Proteomes" id="UP000063234"/>
    </source>
</evidence>